<dbReference type="Proteomes" id="UP000193420">
    <property type="component" value="Unassembled WGS sequence"/>
</dbReference>
<accession>A0A1X7LA75</accession>
<gene>
    <name evidence="2" type="ORF">SAMN03080602_03952</name>
</gene>
<keyword evidence="1" id="KW-0472">Membrane</keyword>
<evidence type="ECO:0000256" key="1">
    <source>
        <dbReference type="SAM" id="Phobius"/>
    </source>
</evidence>
<organism evidence="2 3">
    <name type="scientific">Arenibacter troitsensis</name>
    <dbReference type="NCBI Taxonomy" id="188872"/>
    <lineage>
        <taxon>Bacteria</taxon>
        <taxon>Pseudomonadati</taxon>
        <taxon>Bacteroidota</taxon>
        <taxon>Flavobacteriia</taxon>
        <taxon>Flavobacteriales</taxon>
        <taxon>Flavobacteriaceae</taxon>
        <taxon>Arenibacter</taxon>
    </lineage>
</organism>
<evidence type="ECO:0000313" key="3">
    <source>
        <dbReference type="Proteomes" id="UP000193420"/>
    </source>
</evidence>
<reference evidence="3" key="1">
    <citation type="submission" date="2017-04" db="EMBL/GenBank/DDBJ databases">
        <authorList>
            <person name="Varghese N."/>
            <person name="Submissions S."/>
        </authorList>
    </citation>
    <scope>NUCLEOTIDE SEQUENCE [LARGE SCALE GENOMIC DNA]</scope>
    <source>
        <strain evidence="3">DSM 19835</strain>
    </source>
</reference>
<dbReference type="OrthoDB" id="1451712at2"/>
<keyword evidence="1" id="KW-0812">Transmembrane</keyword>
<dbReference type="RefSeq" id="WP_085500630.1">
    <property type="nucleotide sequence ID" value="NZ_FXAO01000011.1"/>
</dbReference>
<name>A0A1X7LA75_9FLAO</name>
<evidence type="ECO:0000313" key="2">
    <source>
        <dbReference type="EMBL" id="SMG50384.1"/>
    </source>
</evidence>
<keyword evidence="3" id="KW-1185">Reference proteome</keyword>
<dbReference type="EMBL" id="FXAO01000011">
    <property type="protein sequence ID" value="SMG50384.1"/>
    <property type="molecule type" value="Genomic_DNA"/>
</dbReference>
<dbReference type="AlphaFoldDB" id="A0A1X7LA75"/>
<protein>
    <submittedName>
        <fullName evidence="2">Uncharacterized protein</fullName>
    </submittedName>
</protein>
<keyword evidence="1" id="KW-1133">Transmembrane helix</keyword>
<dbReference type="STRING" id="188872.SAMN03080602_03952"/>
<proteinExistence type="predicted"/>
<sequence>MSYKIKSLLYFVCFVASAVMYYTMEPETNNENNKSAEITELQSDNLDFDHKLAKLEKIQE</sequence>
<feature type="transmembrane region" description="Helical" evidence="1">
    <location>
        <begin position="7"/>
        <end position="24"/>
    </location>
</feature>